<dbReference type="GO" id="GO:0005737">
    <property type="term" value="C:cytoplasm"/>
    <property type="evidence" value="ECO:0007669"/>
    <property type="project" value="TreeGrafter"/>
</dbReference>
<dbReference type="InterPro" id="IPR036188">
    <property type="entry name" value="FAD/NAD-bd_sf"/>
</dbReference>
<evidence type="ECO:0000256" key="5">
    <source>
        <dbReference type="ARBA" id="ARBA00023002"/>
    </source>
</evidence>
<dbReference type="Pfam" id="PF07992">
    <property type="entry name" value="Pyr_redox_2"/>
    <property type="match status" value="1"/>
</dbReference>
<gene>
    <name evidence="7" type="ORF">TELCIR_11242</name>
</gene>
<dbReference type="Gene3D" id="3.30.390.30">
    <property type="match status" value="1"/>
</dbReference>
<dbReference type="Gene3D" id="3.50.50.60">
    <property type="entry name" value="FAD/NAD(P)-binding domain"/>
    <property type="match status" value="1"/>
</dbReference>
<evidence type="ECO:0000256" key="2">
    <source>
        <dbReference type="ARBA" id="ARBA00006442"/>
    </source>
</evidence>
<evidence type="ECO:0000313" key="8">
    <source>
        <dbReference type="Proteomes" id="UP000230423"/>
    </source>
</evidence>
<keyword evidence="5" id="KW-0560">Oxidoreductase</keyword>
<organism evidence="7 8">
    <name type="scientific">Teladorsagia circumcincta</name>
    <name type="common">Brown stomach worm</name>
    <name type="synonym">Ostertagia circumcincta</name>
    <dbReference type="NCBI Taxonomy" id="45464"/>
    <lineage>
        <taxon>Eukaryota</taxon>
        <taxon>Metazoa</taxon>
        <taxon>Ecdysozoa</taxon>
        <taxon>Nematoda</taxon>
        <taxon>Chromadorea</taxon>
        <taxon>Rhabditida</taxon>
        <taxon>Rhabditina</taxon>
        <taxon>Rhabditomorpha</taxon>
        <taxon>Strongyloidea</taxon>
        <taxon>Trichostrongylidae</taxon>
        <taxon>Teladorsagia</taxon>
    </lineage>
</organism>
<dbReference type="InterPro" id="IPR050446">
    <property type="entry name" value="FAD-oxidoreductase/Apoptosis"/>
</dbReference>
<evidence type="ECO:0000256" key="3">
    <source>
        <dbReference type="ARBA" id="ARBA00022630"/>
    </source>
</evidence>
<keyword evidence="3" id="KW-0285">Flavoprotein</keyword>
<dbReference type="AlphaFoldDB" id="A0A2G9UA01"/>
<proteinExistence type="inferred from homology"/>
<dbReference type="EMBL" id="KZ347868">
    <property type="protein sequence ID" value="PIO67028.1"/>
    <property type="molecule type" value="Genomic_DNA"/>
</dbReference>
<evidence type="ECO:0000313" key="7">
    <source>
        <dbReference type="EMBL" id="PIO67028.1"/>
    </source>
</evidence>
<evidence type="ECO:0000256" key="4">
    <source>
        <dbReference type="ARBA" id="ARBA00022827"/>
    </source>
</evidence>
<dbReference type="SUPFAM" id="SSF55424">
    <property type="entry name" value="FAD/NAD-linked reductases, dimerisation (C-terminal) domain"/>
    <property type="match status" value="1"/>
</dbReference>
<dbReference type="PANTHER" id="PTHR43557">
    <property type="entry name" value="APOPTOSIS-INDUCING FACTOR 1"/>
    <property type="match status" value="1"/>
</dbReference>
<dbReference type="GO" id="GO:0016651">
    <property type="term" value="F:oxidoreductase activity, acting on NAD(P)H"/>
    <property type="evidence" value="ECO:0007669"/>
    <property type="project" value="TreeGrafter"/>
</dbReference>
<evidence type="ECO:0000256" key="1">
    <source>
        <dbReference type="ARBA" id="ARBA00001974"/>
    </source>
</evidence>
<dbReference type="PANTHER" id="PTHR43557:SF2">
    <property type="entry name" value="RIESKE DOMAIN-CONTAINING PROTEIN-RELATED"/>
    <property type="match status" value="1"/>
</dbReference>
<sequence>MEIASALSSTAASVTVVCMTEEPVPPLGTDLGSVIRERFEARGVKVYVNAQAERLEGEDEVTGVHLKSGETIPADVVVTGIGVAPPTDWLKNTRIQLNDAGFIEVDRHFRVRQLLGYSIVGRPFPHEVVPYFWTLFFFEFGVRFAGCPQGAEHTLLHGSLAELKFAKYYLKQGIVVAVASAGPVPTAVQFLELFKRKIEITREDVEKNTTNDWLAWLE</sequence>
<dbReference type="InterPro" id="IPR023753">
    <property type="entry name" value="FAD/NAD-binding_dom"/>
</dbReference>
<dbReference type="Proteomes" id="UP000230423">
    <property type="component" value="Unassembled WGS sequence"/>
</dbReference>
<comment type="similarity">
    <text evidence="2">Belongs to the FAD-dependent oxidoreductase family.</text>
</comment>
<keyword evidence="8" id="KW-1185">Reference proteome</keyword>
<dbReference type="InterPro" id="IPR016156">
    <property type="entry name" value="FAD/NAD-linked_Rdtase_dimer_sf"/>
</dbReference>
<dbReference type="SUPFAM" id="SSF51905">
    <property type="entry name" value="FAD/NAD(P)-binding domain"/>
    <property type="match status" value="1"/>
</dbReference>
<comment type="cofactor">
    <cofactor evidence="1">
        <name>FAD</name>
        <dbReference type="ChEBI" id="CHEBI:57692"/>
    </cofactor>
</comment>
<feature type="domain" description="FAD/NAD(P)-binding" evidence="6">
    <location>
        <begin position="1"/>
        <end position="111"/>
    </location>
</feature>
<name>A0A2G9UA01_TELCI</name>
<protein>
    <submittedName>
        <fullName evidence="7">Pyridine nucleotide-disulfide oxidoreductase</fullName>
    </submittedName>
</protein>
<reference evidence="7 8" key="1">
    <citation type="submission" date="2015-09" db="EMBL/GenBank/DDBJ databases">
        <title>Draft genome of the parasitic nematode Teladorsagia circumcincta isolate WARC Sus (inbred).</title>
        <authorList>
            <person name="Mitreva M."/>
        </authorList>
    </citation>
    <scope>NUCLEOTIDE SEQUENCE [LARGE SCALE GENOMIC DNA]</scope>
    <source>
        <strain evidence="7 8">S</strain>
    </source>
</reference>
<keyword evidence="4" id="KW-0274">FAD</keyword>
<dbReference type="OrthoDB" id="5840486at2759"/>
<accession>A0A2G9UA01</accession>
<evidence type="ECO:0000259" key="6">
    <source>
        <dbReference type="Pfam" id="PF07992"/>
    </source>
</evidence>